<proteinExistence type="predicted"/>
<feature type="region of interest" description="Disordered" evidence="1">
    <location>
        <begin position="207"/>
        <end position="226"/>
    </location>
</feature>
<keyword evidence="3" id="KW-1185">Reference proteome</keyword>
<feature type="compositionally biased region" description="Basic residues" evidence="1">
    <location>
        <begin position="163"/>
        <end position="174"/>
    </location>
</feature>
<accession>A0A8T0DDX2</accession>
<dbReference type="AlphaFoldDB" id="A0A8T0DDX2"/>
<evidence type="ECO:0000313" key="3">
    <source>
        <dbReference type="Proteomes" id="UP000699462"/>
    </source>
</evidence>
<evidence type="ECO:0000256" key="1">
    <source>
        <dbReference type="SAM" id="MobiDB-lite"/>
    </source>
</evidence>
<dbReference type="EMBL" id="JTDF01006402">
    <property type="protein sequence ID" value="KAF8565622.1"/>
    <property type="molecule type" value="Genomic_DNA"/>
</dbReference>
<dbReference type="Proteomes" id="UP000699462">
    <property type="component" value="Unassembled WGS sequence"/>
</dbReference>
<name>A0A8T0DDX2_9TREM</name>
<organism evidence="2 3">
    <name type="scientific">Paragonimus westermani</name>
    <dbReference type="NCBI Taxonomy" id="34504"/>
    <lineage>
        <taxon>Eukaryota</taxon>
        <taxon>Metazoa</taxon>
        <taxon>Spiralia</taxon>
        <taxon>Lophotrochozoa</taxon>
        <taxon>Platyhelminthes</taxon>
        <taxon>Trematoda</taxon>
        <taxon>Digenea</taxon>
        <taxon>Plagiorchiida</taxon>
        <taxon>Troglotremata</taxon>
        <taxon>Troglotrematidae</taxon>
        <taxon>Paragonimus</taxon>
    </lineage>
</organism>
<sequence length="315" mass="34699">MKLRTVTLIEEAVLEEFEGSTETTPFDTSMACVPTLTQPDVTLVTDKGVDKVDPGCSIDGTADRASMETGSTFEAQFRYALANRSQPVRNCSRYSTVYAADRQKIPSVRLITTPEQYQHMKDAHDFPGGTVVGTSCCGRKKIQGSDTKLHNVLLHGPTGAPRKTVRKSFRKKTSGGRSNSCSKKGFLSNLRKLARSEINSSDLNVQLVSMSNGPDSNGQTQDPQVTDKQVLEICEKQSDRLLMNKRDKSKTPPCIISTKQHTTVSESTSKLICNPSSRDLVIHALKSHRIQFQSILHKVLTVLLLFVLSISPVFP</sequence>
<evidence type="ECO:0000313" key="2">
    <source>
        <dbReference type="EMBL" id="KAF8565622.1"/>
    </source>
</evidence>
<feature type="region of interest" description="Disordered" evidence="1">
    <location>
        <begin position="151"/>
        <end position="183"/>
    </location>
</feature>
<dbReference type="OrthoDB" id="6281194at2759"/>
<reference evidence="2 3" key="1">
    <citation type="submission" date="2019-07" db="EMBL/GenBank/DDBJ databases">
        <title>Annotation for the trematode Paragonimus westermani.</title>
        <authorList>
            <person name="Choi Y.-J."/>
        </authorList>
    </citation>
    <scope>NUCLEOTIDE SEQUENCE [LARGE SCALE GENOMIC DNA]</scope>
    <source>
        <strain evidence="2">180907_Pwestermani</strain>
    </source>
</reference>
<protein>
    <submittedName>
        <fullName evidence="2">Uncharacterized protein</fullName>
    </submittedName>
</protein>
<comment type="caution">
    <text evidence="2">The sequence shown here is derived from an EMBL/GenBank/DDBJ whole genome shotgun (WGS) entry which is preliminary data.</text>
</comment>
<gene>
    <name evidence="2" type="ORF">P879_08920</name>
</gene>